<dbReference type="InterPro" id="IPR025827">
    <property type="entry name" value="Zn_ribbon_recom_dom"/>
</dbReference>
<reference evidence="2 3" key="1">
    <citation type="submission" date="2019-06" db="EMBL/GenBank/DDBJ databases">
        <title>Description of Kitasatospora acidophila sp. nov. isolated from pine grove soil, and reclassification of Streptomyces novaecaesareae to Kitasatospora novaeceasareae comb. nov.</title>
        <authorList>
            <person name="Kim M.J."/>
        </authorList>
    </citation>
    <scope>NUCLEOTIDE SEQUENCE [LARGE SCALE GENOMIC DNA]</scope>
    <source>
        <strain evidence="2 3">MMS16-CNU292</strain>
    </source>
</reference>
<dbReference type="InterPro" id="IPR006119">
    <property type="entry name" value="Resolv_N"/>
</dbReference>
<accession>A0A540W056</accession>
<protein>
    <submittedName>
        <fullName evidence="2">Recombinase family protein</fullName>
    </submittedName>
</protein>
<dbReference type="Proteomes" id="UP000319103">
    <property type="component" value="Unassembled WGS sequence"/>
</dbReference>
<dbReference type="InterPro" id="IPR050639">
    <property type="entry name" value="SSR_resolvase"/>
</dbReference>
<organism evidence="2 3">
    <name type="scientific">Kitasatospora acidiphila</name>
    <dbReference type="NCBI Taxonomy" id="2567942"/>
    <lineage>
        <taxon>Bacteria</taxon>
        <taxon>Bacillati</taxon>
        <taxon>Actinomycetota</taxon>
        <taxon>Actinomycetes</taxon>
        <taxon>Kitasatosporales</taxon>
        <taxon>Streptomycetaceae</taxon>
        <taxon>Kitasatospora</taxon>
    </lineage>
</organism>
<dbReference type="RefSeq" id="WP_141633096.1">
    <property type="nucleotide sequence ID" value="NZ_VIGB01000003.1"/>
</dbReference>
<keyword evidence="3" id="KW-1185">Reference proteome</keyword>
<dbReference type="GO" id="GO:0003677">
    <property type="term" value="F:DNA binding"/>
    <property type="evidence" value="ECO:0007669"/>
    <property type="project" value="InterPro"/>
</dbReference>
<evidence type="ECO:0000313" key="2">
    <source>
        <dbReference type="EMBL" id="TQF02402.1"/>
    </source>
</evidence>
<comment type="caution">
    <text evidence="2">The sequence shown here is derived from an EMBL/GenBank/DDBJ whole genome shotgun (WGS) entry which is preliminary data.</text>
</comment>
<dbReference type="SMART" id="SM00857">
    <property type="entry name" value="Resolvase"/>
    <property type="match status" value="1"/>
</dbReference>
<name>A0A540W056_9ACTN</name>
<sequence length="501" mass="57069">MDLGEHQTDRQPERERRLAKFVVPRQRGHSRADWTGEPAALYCRISHVSDDDQTGVDRQERICRDIAERLGVLVASDLVFVDNNRSAWKRNRKRPGWDGLLTAVRAGRVRHIITYHPDRLMRQPHDLEELLQVSDDHDITLHGQANRRNLADPDDRFFLRIEVAHACRSSDDTSRRLLDTMVDRARDGLPHGGKRRYGYATSGMEIVPNEAIIVREVFTRFLEGDTPQKIANDLNRREERTALGKEWNPHTVRALLDNPHVAGIRIFRGEEIGAGEWPAIIARGLWDEVRDRRSYRAAAEPTSENKQPDRFYLLRGLVVCKRCGIRMAGSDGSYLCGRSQRTDSASCGRKVSAPTLESFVRDAAIKILERLDVTGNTASAALSPADEAAIEADRQELSELKEMWEARELTTREYRAMRKTVEDRIAALQKKLIVRPVVEVLEGLIGPHAERSWKALEDAKNYQRMNSVMRFLFSAVIIDASSSRGRAFDYGRVEIEPNPIL</sequence>
<dbReference type="Pfam" id="PF00239">
    <property type="entry name" value="Resolvase"/>
    <property type="match status" value="1"/>
</dbReference>
<feature type="domain" description="Recombinase" evidence="1">
    <location>
        <begin position="196"/>
        <end position="299"/>
    </location>
</feature>
<dbReference type="GO" id="GO:0000150">
    <property type="term" value="F:DNA strand exchange activity"/>
    <property type="evidence" value="ECO:0007669"/>
    <property type="project" value="InterPro"/>
</dbReference>
<dbReference type="CDD" id="cd00338">
    <property type="entry name" value="Ser_Recombinase"/>
    <property type="match status" value="1"/>
</dbReference>
<dbReference type="InterPro" id="IPR011109">
    <property type="entry name" value="DNA_bind_recombinase_dom"/>
</dbReference>
<evidence type="ECO:0000313" key="3">
    <source>
        <dbReference type="Proteomes" id="UP000319103"/>
    </source>
</evidence>
<proteinExistence type="predicted"/>
<dbReference type="PANTHER" id="PTHR30461:SF23">
    <property type="entry name" value="DNA RECOMBINASE-RELATED"/>
    <property type="match status" value="1"/>
</dbReference>
<dbReference type="Pfam" id="PF07508">
    <property type="entry name" value="Recombinase"/>
    <property type="match status" value="1"/>
</dbReference>
<dbReference type="OrthoDB" id="4500247at2"/>
<dbReference type="InterPro" id="IPR038109">
    <property type="entry name" value="DNA_bind_recomb_sf"/>
</dbReference>
<gene>
    <name evidence="2" type="ORF">E6W39_09110</name>
</gene>
<dbReference type="EMBL" id="VIGB01000003">
    <property type="protein sequence ID" value="TQF02402.1"/>
    <property type="molecule type" value="Genomic_DNA"/>
</dbReference>
<evidence type="ECO:0000259" key="1">
    <source>
        <dbReference type="PROSITE" id="PS51737"/>
    </source>
</evidence>
<dbReference type="AlphaFoldDB" id="A0A540W056"/>
<dbReference type="Gene3D" id="3.90.1750.20">
    <property type="entry name" value="Putative Large Serine Recombinase, Chain B, Domain 2"/>
    <property type="match status" value="1"/>
</dbReference>
<dbReference type="PANTHER" id="PTHR30461">
    <property type="entry name" value="DNA-INVERTASE FROM LAMBDOID PROPHAGE"/>
    <property type="match status" value="1"/>
</dbReference>
<dbReference type="SUPFAM" id="SSF53041">
    <property type="entry name" value="Resolvase-like"/>
    <property type="match status" value="1"/>
</dbReference>
<dbReference type="InterPro" id="IPR036162">
    <property type="entry name" value="Resolvase-like_N_sf"/>
</dbReference>
<dbReference type="PROSITE" id="PS51737">
    <property type="entry name" value="RECOMBINASE_DNA_BIND"/>
    <property type="match status" value="1"/>
</dbReference>
<dbReference type="Pfam" id="PF13408">
    <property type="entry name" value="Zn_ribbon_recom"/>
    <property type="match status" value="1"/>
</dbReference>
<dbReference type="Gene3D" id="3.40.50.1390">
    <property type="entry name" value="Resolvase, N-terminal catalytic domain"/>
    <property type="match status" value="1"/>
</dbReference>